<feature type="compositionally biased region" description="Polar residues" evidence="1">
    <location>
        <begin position="771"/>
        <end position="780"/>
    </location>
</feature>
<dbReference type="Proteomes" id="UP000032702">
    <property type="component" value="Unassembled WGS sequence"/>
</dbReference>
<feature type="region of interest" description="Disordered" evidence="1">
    <location>
        <begin position="345"/>
        <end position="574"/>
    </location>
</feature>
<feature type="compositionally biased region" description="Basic and acidic residues" evidence="1">
    <location>
        <begin position="345"/>
        <end position="354"/>
    </location>
</feature>
<comment type="caution">
    <text evidence="2">The sequence shown here is derived from an EMBL/GenBank/DDBJ whole genome shotgun (WGS) entry which is preliminary data.</text>
</comment>
<feature type="compositionally biased region" description="Basic and acidic residues" evidence="1">
    <location>
        <begin position="274"/>
        <end position="289"/>
    </location>
</feature>
<feature type="region of interest" description="Disordered" evidence="1">
    <location>
        <begin position="728"/>
        <end position="780"/>
    </location>
</feature>
<evidence type="ECO:0000313" key="3">
    <source>
        <dbReference type="Proteomes" id="UP000032702"/>
    </source>
</evidence>
<evidence type="ECO:0000256" key="1">
    <source>
        <dbReference type="SAM" id="MobiDB-lite"/>
    </source>
</evidence>
<feature type="compositionally biased region" description="Basic and acidic residues" evidence="1">
    <location>
        <begin position="381"/>
        <end position="392"/>
    </location>
</feature>
<sequence length="780" mass="84711">MCPLPCWDQFMSAAFISPPEPHPRGEGPSAGELWYAASRARPLVDDDVRGLVHIEPRHGRLRAEGLPDLQLLVAELLVVLVGDDVRLGGAPHRLDVLPQHAVALVVEDRVARHLVEVDPRVGLGVRVDPRQHARHMAGPELPLHAQGGRPGHAPRQLRVEGRAVGEDPDEPQQRRQHEQGEHGGLDRPGGQGGTPRPEPLEQGGAAAHHRGPRQEAQERHGGNPVLHPAEVRHLGVADDEDGGDRVDGHQGLGGGWPLHPGPRAGGQAQQAAAHHREPARHHGDEEARGHRERRLHQHVFEGEGRCPEELAQVEPRVVLVPGVEGQVPGRPFHRVVPEVGPVQVEEHRAEHRQGGDGQQRPGGGRAGAVQPQEHPGCPRAQRPEEQHVRAQEEELPLEPLGPQRHEEQPVEQRHRREQPHEAPEPLARRRQPRALLPRAPEREGGDDEGQEERVVLGGERQSENHPAPEAPAPVLQGPPEGVDHQQPHRHHGDVEAGQLRVEGMAGNEQEGEGGEESRRAAVEGAAQQEQERGDRRRHGERRQADGGRGPQPPQPLVEEQLGQPEELLHEHRVLVVDVVRPDDGRVRERRGGVAEEQPEPVRVALRGGEVDALVPHEAHRALGEQQGHEGQQPQGPGQAPLVPRGSPSQHHDPPAVGPRANTSRHTCRLSALVAWVQTFTVRGSPGGRVRSARCTPTRPGGSAISSSRSLLWASSTPMSVVLREGDLRTANSVRMPPSSRSPVPPGTPSNSATSLPAPPGGCIHRQRRGSYRSSCHSGAI</sequence>
<feature type="region of interest" description="Disordered" evidence="1">
    <location>
        <begin position="163"/>
        <end position="293"/>
    </location>
</feature>
<protein>
    <submittedName>
        <fullName evidence="2">Uncharacterized protein</fullName>
    </submittedName>
</protein>
<feature type="region of interest" description="Disordered" evidence="1">
    <location>
        <begin position="623"/>
        <end position="663"/>
    </location>
</feature>
<dbReference type="EMBL" id="AAMD01000008">
    <property type="protein sequence ID" value="EAU69116.1"/>
    <property type="molecule type" value="Genomic_DNA"/>
</dbReference>
<feature type="compositionally biased region" description="Low complexity" evidence="1">
    <location>
        <begin position="556"/>
        <end position="565"/>
    </location>
</feature>
<feature type="compositionally biased region" description="Low complexity" evidence="1">
    <location>
        <begin position="732"/>
        <end position="741"/>
    </location>
</feature>
<feature type="compositionally biased region" description="Basic and acidic residues" evidence="1">
    <location>
        <begin position="212"/>
        <end position="221"/>
    </location>
</feature>
<feature type="compositionally biased region" description="Low complexity" evidence="1">
    <location>
        <begin position="257"/>
        <end position="272"/>
    </location>
</feature>
<proteinExistence type="predicted"/>
<feature type="region of interest" description="Disordered" evidence="1">
    <location>
        <begin position="684"/>
        <end position="706"/>
    </location>
</feature>
<dbReference type="AlphaFoldDB" id="Q09BK6"/>
<gene>
    <name evidence="2" type="ORF">STIAU_6092</name>
</gene>
<feature type="compositionally biased region" description="Gly residues" evidence="1">
    <location>
        <begin position="355"/>
        <end position="366"/>
    </location>
</feature>
<evidence type="ECO:0000313" key="2">
    <source>
        <dbReference type="EMBL" id="EAU69116.1"/>
    </source>
</evidence>
<reference evidence="2 3" key="1">
    <citation type="submission" date="2006-04" db="EMBL/GenBank/DDBJ databases">
        <authorList>
            <person name="Nierman W.C."/>
        </authorList>
    </citation>
    <scope>NUCLEOTIDE SEQUENCE [LARGE SCALE GENOMIC DNA]</scope>
    <source>
        <strain evidence="2 3">DW4/3-1</strain>
    </source>
</reference>
<feature type="compositionally biased region" description="Basic and acidic residues" evidence="1">
    <location>
        <begin position="163"/>
        <end position="185"/>
    </location>
</feature>
<name>Q09BK6_STIAD</name>
<accession>Q09BK6</accession>
<organism evidence="2 3">
    <name type="scientific">Stigmatella aurantiaca (strain DW4/3-1)</name>
    <dbReference type="NCBI Taxonomy" id="378806"/>
    <lineage>
        <taxon>Bacteria</taxon>
        <taxon>Pseudomonadati</taxon>
        <taxon>Myxococcota</taxon>
        <taxon>Myxococcia</taxon>
        <taxon>Myxococcales</taxon>
        <taxon>Cystobacterineae</taxon>
        <taxon>Archangiaceae</taxon>
        <taxon>Stigmatella</taxon>
    </lineage>
</organism>
<feature type="compositionally biased region" description="Low complexity" evidence="1">
    <location>
        <begin position="623"/>
        <end position="638"/>
    </location>
</feature>
<feature type="compositionally biased region" description="Basic and acidic residues" evidence="1">
    <location>
        <begin position="403"/>
        <end position="427"/>
    </location>
</feature>